<accession>A0A804K6I0</accession>
<evidence type="ECO:0000313" key="2">
    <source>
        <dbReference type="EnsemblPlants" id="Ma08_p14310.1"/>
    </source>
</evidence>
<proteinExistence type="predicted"/>
<protein>
    <submittedName>
        <fullName evidence="2">Uncharacterized protein</fullName>
    </submittedName>
</protein>
<dbReference type="Gramene" id="Ma08_t14310.1">
    <property type="protein sequence ID" value="Ma08_p14310.1"/>
    <property type="gene ID" value="Ma08_g14310"/>
</dbReference>
<name>A0A804K6I0_MUSAM</name>
<dbReference type="InParanoid" id="A0A804K6I0"/>
<sequence length="59" mass="6068">MAAKTTAVLKTAVRREMAVKICSDAAVAAAAGREATTTAKEEDAAAVVKQGRLSEEDTC</sequence>
<feature type="region of interest" description="Disordered" evidence="1">
    <location>
        <begin position="34"/>
        <end position="59"/>
    </location>
</feature>
<evidence type="ECO:0000256" key="1">
    <source>
        <dbReference type="SAM" id="MobiDB-lite"/>
    </source>
</evidence>
<dbReference type="Proteomes" id="UP000012960">
    <property type="component" value="Unplaced"/>
</dbReference>
<keyword evidence="3" id="KW-1185">Reference proteome</keyword>
<dbReference type="AlphaFoldDB" id="A0A804K6I0"/>
<reference evidence="2" key="1">
    <citation type="submission" date="2021-05" db="UniProtKB">
        <authorList>
            <consortium name="EnsemblPlants"/>
        </authorList>
    </citation>
    <scope>IDENTIFICATION</scope>
    <source>
        <strain evidence="2">subsp. malaccensis</strain>
    </source>
</reference>
<organism evidence="2 3">
    <name type="scientific">Musa acuminata subsp. malaccensis</name>
    <name type="common">Wild banana</name>
    <name type="synonym">Musa malaccensis</name>
    <dbReference type="NCBI Taxonomy" id="214687"/>
    <lineage>
        <taxon>Eukaryota</taxon>
        <taxon>Viridiplantae</taxon>
        <taxon>Streptophyta</taxon>
        <taxon>Embryophyta</taxon>
        <taxon>Tracheophyta</taxon>
        <taxon>Spermatophyta</taxon>
        <taxon>Magnoliopsida</taxon>
        <taxon>Liliopsida</taxon>
        <taxon>Zingiberales</taxon>
        <taxon>Musaceae</taxon>
        <taxon>Musa</taxon>
    </lineage>
</organism>
<dbReference type="EnsemblPlants" id="Ma08_t14310.1">
    <property type="protein sequence ID" value="Ma08_p14310.1"/>
    <property type="gene ID" value="Ma08_g14310"/>
</dbReference>
<evidence type="ECO:0000313" key="3">
    <source>
        <dbReference type="Proteomes" id="UP000012960"/>
    </source>
</evidence>